<gene>
    <name evidence="1" type="ORF">MB27_24410</name>
</gene>
<evidence type="ECO:0000313" key="1">
    <source>
        <dbReference type="EMBL" id="KHD75230.1"/>
    </source>
</evidence>
<comment type="caution">
    <text evidence="1">The sequence shown here is derived from an EMBL/GenBank/DDBJ whole genome shotgun (WGS) entry which is preliminary data.</text>
</comment>
<dbReference type="Proteomes" id="UP000054537">
    <property type="component" value="Unassembled WGS sequence"/>
</dbReference>
<accession>A0A0A6UGR4</accession>
<organism evidence="1 2">
    <name type="scientific">Actinoplanes utahensis</name>
    <dbReference type="NCBI Taxonomy" id="1869"/>
    <lineage>
        <taxon>Bacteria</taxon>
        <taxon>Bacillati</taxon>
        <taxon>Actinomycetota</taxon>
        <taxon>Actinomycetes</taxon>
        <taxon>Micromonosporales</taxon>
        <taxon>Micromonosporaceae</taxon>
        <taxon>Actinoplanes</taxon>
    </lineage>
</organism>
<protein>
    <submittedName>
        <fullName evidence="1">Uncharacterized protein</fullName>
    </submittedName>
</protein>
<keyword evidence="2" id="KW-1185">Reference proteome</keyword>
<dbReference type="EMBL" id="JRTT01000030">
    <property type="protein sequence ID" value="KHD75230.1"/>
    <property type="molecule type" value="Genomic_DNA"/>
</dbReference>
<proteinExistence type="predicted"/>
<dbReference type="AlphaFoldDB" id="A0A0A6UGR4"/>
<name>A0A0A6UGR4_ACTUT</name>
<evidence type="ECO:0000313" key="2">
    <source>
        <dbReference type="Proteomes" id="UP000054537"/>
    </source>
</evidence>
<reference evidence="1 2" key="1">
    <citation type="submission" date="2014-10" db="EMBL/GenBank/DDBJ databases">
        <title>Draft genome sequence of Actinoplanes utahensis NRRL 12052.</title>
        <authorList>
            <person name="Velasco-Bucheli B."/>
            <person name="del Cerro C."/>
            <person name="Hormigo D."/>
            <person name="Garcia J.L."/>
            <person name="Acebal C."/>
            <person name="Arroyo M."/>
            <person name="de la Mata I."/>
        </authorList>
    </citation>
    <scope>NUCLEOTIDE SEQUENCE [LARGE SCALE GENOMIC DNA]</scope>
    <source>
        <strain evidence="1 2">NRRL 12052</strain>
    </source>
</reference>
<sequence>MQQLRTWRSAPPRRYPALPSAGRIVVAARYGRTAEHDPDACDPFTYPATSQSLQNLTAR</sequence>